<evidence type="ECO:0000256" key="1">
    <source>
        <dbReference type="SAM" id="MobiDB-lite"/>
    </source>
</evidence>
<feature type="region of interest" description="Disordered" evidence="1">
    <location>
        <begin position="205"/>
        <end position="237"/>
    </location>
</feature>
<name>A0A811QTV4_9POAL</name>
<accession>A0A811QTV4</accession>
<protein>
    <submittedName>
        <fullName evidence="2">Uncharacterized protein</fullName>
    </submittedName>
</protein>
<dbReference type="PANTHER" id="PTHR27006">
    <property type="entry name" value="PROMASTIGOTE SURFACE ANTIGEN PROTEIN PSA"/>
    <property type="match status" value="1"/>
</dbReference>
<organism evidence="2 3">
    <name type="scientific">Miscanthus lutarioriparius</name>
    <dbReference type="NCBI Taxonomy" id="422564"/>
    <lineage>
        <taxon>Eukaryota</taxon>
        <taxon>Viridiplantae</taxon>
        <taxon>Streptophyta</taxon>
        <taxon>Embryophyta</taxon>
        <taxon>Tracheophyta</taxon>
        <taxon>Spermatophyta</taxon>
        <taxon>Magnoliopsida</taxon>
        <taxon>Liliopsida</taxon>
        <taxon>Poales</taxon>
        <taxon>Poaceae</taxon>
        <taxon>PACMAD clade</taxon>
        <taxon>Panicoideae</taxon>
        <taxon>Andropogonodae</taxon>
        <taxon>Andropogoneae</taxon>
        <taxon>Saccharinae</taxon>
        <taxon>Miscanthus</taxon>
    </lineage>
</organism>
<keyword evidence="3" id="KW-1185">Reference proteome</keyword>
<evidence type="ECO:0000313" key="3">
    <source>
        <dbReference type="Proteomes" id="UP000604825"/>
    </source>
</evidence>
<dbReference type="OrthoDB" id="4062651at2759"/>
<dbReference type="EMBL" id="CAJGYO010000011">
    <property type="protein sequence ID" value="CAD6259411.1"/>
    <property type="molecule type" value="Genomic_DNA"/>
</dbReference>
<reference evidence="2" key="1">
    <citation type="submission" date="2020-10" db="EMBL/GenBank/DDBJ databases">
        <authorList>
            <person name="Han B."/>
            <person name="Lu T."/>
            <person name="Zhao Q."/>
            <person name="Huang X."/>
            <person name="Zhao Y."/>
        </authorList>
    </citation>
    <scope>NUCLEOTIDE SEQUENCE</scope>
</reference>
<dbReference type="Gene3D" id="3.30.200.20">
    <property type="entry name" value="Phosphorylase Kinase, domain 1"/>
    <property type="match status" value="1"/>
</dbReference>
<evidence type="ECO:0000313" key="2">
    <source>
        <dbReference type="EMBL" id="CAD6259411.1"/>
    </source>
</evidence>
<feature type="compositionally biased region" description="Polar residues" evidence="1">
    <location>
        <begin position="223"/>
        <end position="237"/>
    </location>
</feature>
<sequence>MVSAPSSSNFTQIIQYNIQVLGIRTCDRLISNEPRSDSDGQGSRRTRKPLFQIAREDRSTSAADDNIYEDDSVKRSILSSPLVEFSTVYSATNNFSEKLGEGGFGPVFKGILPDGQEIAVKRLSKSSGQGLEEFKNEMKAWTLWKEGSVSELIDPLMGTTYTYDEVCRCIQVGLLCVQELPAERPTMSLVLRMLSGDVTIPSPKQAASFVGRSPRVPADDNNTESGNQLTYTDLQGR</sequence>
<dbReference type="InterPro" id="IPR011009">
    <property type="entry name" value="Kinase-like_dom_sf"/>
</dbReference>
<dbReference type="PANTHER" id="PTHR27006:SF576">
    <property type="entry name" value="PROTEIN KINASE DOMAIN-CONTAINING PROTEIN"/>
    <property type="match status" value="1"/>
</dbReference>
<gene>
    <name evidence="2" type="ORF">NCGR_LOCUS42851</name>
</gene>
<proteinExistence type="predicted"/>
<dbReference type="Proteomes" id="UP000604825">
    <property type="component" value="Unassembled WGS sequence"/>
</dbReference>
<dbReference type="SUPFAM" id="SSF56112">
    <property type="entry name" value="Protein kinase-like (PK-like)"/>
    <property type="match status" value="1"/>
</dbReference>
<comment type="caution">
    <text evidence="2">The sequence shown here is derived from an EMBL/GenBank/DDBJ whole genome shotgun (WGS) entry which is preliminary data.</text>
</comment>
<dbReference type="AlphaFoldDB" id="A0A811QTV4"/>